<dbReference type="GO" id="GO:0016301">
    <property type="term" value="F:kinase activity"/>
    <property type="evidence" value="ECO:0007669"/>
    <property type="project" value="UniProtKB-KW"/>
</dbReference>
<sequence>MFEERGGGGGGGCELTPLRWSGDMIPTTMSGGEEGVGDDVEVVAVAGPTLCERTPVRMDLSHSCWSDIFFLAMDRPEVARVVNLSVDLAVSTPKGGAGGGMNDVADDAREVARPVPPIECRLRLTTSNPGTIRLTSLDLNSTVLLTRASQVFDFGSDHLGLLKAGLVASGIVPLGLEGRDDVPLGDLLSVMMPTLSSSSNGGGGCPYGLELTTLVRDIPKGSRLAVSTNLLGSMIALGMRATGQTSSLIGPLLEEERRLVAARAILGEWLGGSGGGWQDSGGVWPGLKLIHGVRSTGTDPEYGVSRGRLLPRHRLLTGEDAPESLLRELGKSLVLIHGGMAQNVGPILEMVTEKYLLREEEELDARRRSVEIMDELLMAFRNSDVRTIARLVTENFLGPIRAVIPFASNVYTETLIERMQEQFGENFWGFLMCGGMSGGGMGFFFDPSVKEEARTVLESVMLDTKKEMECCLPYAMEPVIFTYSVNETGTVAELYPEDPSKDVDEVKNMAASTSINSTLQDLDTLLRDEGFDPTMQEQIRDDLLCGRIGE</sequence>
<keyword evidence="4" id="KW-1185">Reference proteome</keyword>
<dbReference type="AlphaFoldDB" id="A0ABD3RRB7"/>
<dbReference type="InterPro" id="IPR052203">
    <property type="entry name" value="GHMP_Kinase-Related"/>
</dbReference>
<proteinExistence type="predicted"/>
<keyword evidence="1" id="KW-0808">Transferase</keyword>
<dbReference type="Proteomes" id="UP001530377">
    <property type="component" value="Unassembled WGS sequence"/>
</dbReference>
<dbReference type="PANTHER" id="PTHR32463:SF0">
    <property type="entry name" value="L-FUCOSE KINASE"/>
    <property type="match status" value="1"/>
</dbReference>
<reference evidence="3 4" key="1">
    <citation type="submission" date="2024-10" db="EMBL/GenBank/DDBJ databases">
        <title>Updated reference genomes for cyclostephanoid diatoms.</title>
        <authorList>
            <person name="Roberts W.R."/>
            <person name="Alverson A.J."/>
        </authorList>
    </citation>
    <scope>NUCLEOTIDE SEQUENCE [LARGE SCALE GENOMIC DNA]</scope>
    <source>
        <strain evidence="3 4">AJA228-03</strain>
    </source>
</reference>
<dbReference type="PANTHER" id="PTHR32463">
    <property type="entry name" value="L-FUCOSE KINASE"/>
    <property type="match status" value="1"/>
</dbReference>
<protein>
    <submittedName>
        <fullName evidence="3">Uncharacterized protein</fullName>
    </submittedName>
</protein>
<gene>
    <name evidence="3" type="ORF">ACHAXA_006197</name>
</gene>
<name>A0ABD3RRB7_9STRA</name>
<dbReference type="Gene3D" id="3.30.230.120">
    <property type="match status" value="1"/>
</dbReference>
<keyword evidence="2" id="KW-0418">Kinase</keyword>
<dbReference type="EMBL" id="JALLPB020000196">
    <property type="protein sequence ID" value="KAL3815500.1"/>
    <property type="molecule type" value="Genomic_DNA"/>
</dbReference>
<accession>A0ABD3RRB7</accession>
<dbReference type="FunFam" id="3.30.230.120:FF:000015">
    <property type="entry name" value="Blr5970 protein"/>
    <property type="match status" value="1"/>
</dbReference>
<evidence type="ECO:0000313" key="3">
    <source>
        <dbReference type="EMBL" id="KAL3815500.1"/>
    </source>
</evidence>
<comment type="caution">
    <text evidence="3">The sequence shown here is derived from an EMBL/GenBank/DDBJ whole genome shotgun (WGS) entry which is preliminary data.</text>
</comment>
<evidence type="ECO:0000256" key="1">
    <source>
        <dbReference type="ARBA" id="ARBA00022679"/>
    </source>
</evidence>
<evidence type="ECO:0000256" key="2">
    <source>
        <dbReference type="ARBA" id="ARBA00022777"/>
    </source>
</evidence>
<organism evidence="3 4">
    <name type="scientific">Cyclostephanos tholiformis</name>
    <dbReference type="NCBI Taxonomy" id="382380"/>
    <lineage>
        <taxon>Eukaryota</taxon>
        <taxon>Sar</taxon>
        <taxon>Stramenopiles</taxon>
        <taxon>Ochrophyta</taxon>
        <taxon>Bacillariophyta</taxon>
        <taxon>Coscinodiscophyceae</taxon>
        <taxon>Thalassiosirophycidae</taxon>
        <taxon>Stephanodiscales</taxon>
        <taxon>Stephanodiscaceae</taxon>
        <taxon>Cyclostephanos</taxon>
    </lineage>
</organism>
<evidence type="ECO:0000313" key="4">
    <source>
        <dbReference type="Proteomes" id="UP001530377"/>
    </source>
</evidence>